<organism evidence="3">
    <name type="scientific">marine sediment metagenome</name>
    <dbReference type="NCBI Taxonomy" id="412755"/>
    <lineage>
        <taxon>unclassified sequences</taxon>
        <taxon>metagenomes</taxon>
        <taxon>ecological metagenomes</taxon>
    </lineage>
</organism>
<accession>A0A0F9IEB5</accession>
<reference evidence="3" key="1">
    <citation type="journal article" date="2015" name="Nature">
        <title>Complex archaea that bridge the gap between prokaryotes and eukaryotes.</title>
        <authorList>
            <person name="Spang A."/>
            <person name="Saw J.H."/>
            <person name="Jorgensen S.L."/>
            <person name="Zaremba-Niedzwiedzka K."/>
            <person name="Martijn J."/>
            <person name="Lind A.E."/>
            <person name="van Eijk R."/>
            <person name="Schleper C."/>
            <person name="Guy L."/>
            <person name="Ettema T.J."/>
        </authorList>
    </citation>
    <scope>NUCLEOTIDE SEQUENCE</scope>
</reference>
<evidence type="ECO:0000259" key="2">
    <source>
        <dbReference type="Pfam" id="PF20155"/>
    </source>
</evidence>
<keyword evidence="1" id="KW-1133">Transmembrane helix</keyword>
<feature type="transmembrane region" description="Helical" evidence="1">
    <location>
        <begin position="208"/>
        <end position="230"/>
    </location>
</feature>
<keyword evidence="1" id="KW-0812">Transmembrane</keyword>
<feature type="transmembrane region" description="Helical" evidence="1">
    <location>
        <begin position="501"/>
        <end position="522"/>
    </location>
</feature>
<feature type="transmembrane region" description="Helical" evidence="1">
    <location>
        <begin position="448"/>
        <end position="466"/>
    </location>
</feature>
<sequence>MAVIDLETLQITIAANTASLERVTPAIRKVTASVTKMQKTVTASMEKVSSSFIRTASAEEKLTASTRKAEAAMVRKKIALLRAETAVENLQSRISRLNAVTKEEQAIVTRLGRQANVAYNIYTDAVRRAAGSTTKLALANARLRKDLAGVSRVVGRQNFKKAETQQKSFARTMSNLTSVSVLAVGPLSGVGARIGALGAIVNRANLKIAAIVIGISGLTIGFGALAVGAVKASLAMEKINAGLRVATGSSAKAKVEFGFISEVADQLGQDLTTVALQYSKLAGAVRGTSITLSQARDIFKGVSLASTALQLSGDETAGMFRALQQIASKGTVQMEELRGQFGERMPGALALAADAMGITIKELTKMTGEAKLTAEVFLPKLAAQLIKTFGGPAEQAAQSLRAEINRFKNSILLFNVAFDESVGVTTGFRKAIELTSSVIDFFTRNMKLASSILISLIASAVTFIGLRLAFSFFNASNGASIFALALVRVKKAFQALLLLNPRGWIILLTSAVVGATTFWWQYAKGIDGASVSVETLIEKVKAMKKAAELPTAQLRKEINLKIVGLEKELVLQQGLLRKAEEQEEIHRRITRGVKGLKFLGAFDVKTAELGVLRVKNKIIELDAALTDVNEIEEKFKIKTGAVATTLVRAANEVGLLADGIDGLRFLLDTGEISLVAFNRELLKMDVLAPDKKVLAEFMVAAADAVSIMTAVGETPMFPAV</sequence>
<feature type="transmembrane region" description="Helical" evidence="1">
    <location>
        <begin position="176"/>
        <end position="196"/>
    </location>
</feature>
<evidence type="ECO:0000256" key="1">
    <source>
        <dbReference type="SAM" id="Phobius"/>
    </source>
</evidence>
<dbReference type="AlphaFoldDB" id="A0A0F9IEB5"/>
<proteinExistence type="predicted"/>
<feature type="non-terminal residue" evidence="3">
    <location>
        <position position="720"/>
    </location>
</feature>
<comment type="caution">
    <text evidence="3">The sequence shown here is derived from an EMBL/GenBank/DDBJ whole genome shotgun (WGS) entry which is preliminary data.</text>
</comment>
<feature type="domain" description="Tape measure protein N-terminal" evidence="2">
    <location>
        <begin position="229"/>
        <end position="419"/>
    </location>
</feature>
<dbReference type="EMBL" id="LAZR01012635">
    <property type="protein sequence ID" value="KKM25817.1"/>
    <property type="molecule type" value="Genomic_DNA"/>
</dbReference>
<dbReference type="InterPro" id="IPR013491">
    <property type="entry name" value="Tape_meas_N"/>
</dbReference>
<name>A0A0F9IEB5_9ZZZZ</name>
<keyword evidence="1" id="KW-0472">Membrane</keyword>
<evidence type="ECO:0000313" key="3">
    <source>
        <dbReference type="EMBL" id="KKM25817.1"/>
    </source>
</evidence>
<dbReference type="NCBIfam" id="TIGR02675">
    <property type="entry name" value="tape_meas_nterm"/>
    <property type="match status" value="1"/>
</dbReference>
<dbReference type="Pfam" id="PF20155">
    <property type="entry name" value="TMP_3"/>
    <property type="match status" value="1"/>
</dbReference>
<gene>
    <name evidence="3" type="ORF">LCGC14_1591170</name>
</gene>
<protein>
    <recommendedName>
        <fullName evidence="2">Tape measure protein N-terminal domain-containing protein</fullName>
    </recommendedName>
</protein>